<accession>A0ABS7JNP4</accession>
<protein>
    <submittedName>
        <fullName evidence="9">Molybdenum cofactor guanylyltransferase</fullName>
    </submittedName>
</protein>
<dbReference type="CDD" id="cd02503">
    <property type="entry name" value="MobA"/>
    <property type="match status" value="1"/>
</dbReference>
<keyword evidence="7" id="KW-0501">Molybdenum cofactor biosynthesis</keyword>
<dbReference type="InterPro" id="IPR013482">
    <property type="entry name" value="Molybde_CF_guanTrfase"/>
</dbReference>
<dbReference type="PANTHER" id="PTHR19136">
    <property type="entry name" value="MOLYBDENUM COFACTOR GUANYLYLTRANSFERASE"/>
    <property type="match status" value="1"/>
</dbReference>
<dbReference type="InterPro" id="IPR029044">
    <property type="entry name" value="Nucleotide-diphossugar_trans"/>
</dbReference>
<gene>
    <name evidence="9" type="ORF">K4G57_06015</name>
</gene>
<evidence type="ECO:0000256" key="4">
    <source>
        <dbReference type="ARBA" id="ARBA00022741"/>
    </source>
</evidence>
<evidence type="ECO:0000256" key="3">
    <source>
        <dbReference type="ARBA" id="ARBA00022723"/>
    </source>
</evidence>
<dbReference type="SUPFAM" id="SSF53448">
    <property type="entry name" value="Nucleotide-diphospho-sugar transferases"/>
    <property type="match status" value="1"/>
</dbReference>
<reference evidence="9 10" key="1">
    <citation type="submission" date="2021-08" db="EMBL/GenBank/DDBJ databases">
        <title>Helicobacter spp. isolated from feces of Anatolian Ground Squirrel (Spermophilus xanthoprymnus) in Turkey.</title>
        <authorList>
            <person name="Aydin F."/>
            <person name="Abay S."/>
            <person name="Kayman T."/>
            <person name="Karakaya E."/>
            <person name="Saticioglu I.B."/>
        </authorList>
    </citation>
    <scope>NUCLEOTIDE SEQUENCE [LARGE SCALE GENOMIC DNA]</scope>
    <source>
        <strain evidence="9 10">Faydin-H70</strain>
    </source>
</reference>
<keyword evidence="9" id="KW-0548">Nucleotidyltransferase</keyword>
<keyword evidence="10" id="KW-1185">Reference proteome</keyword>
<dbReference type="EMBL" id="JAIGYQ010000007">
    <property type="protein sequence ID" value="MBX7491017.1"/>
    <property type="molecule type" value="Genomic_DNA"/>
</dbReference>
<name>A0ABS7JNP4_9HELI</name>
<comment type="caution">
    <text evidence="9">The sequence shown here is derived from an EMBL/GenBank/DDBJ whole genome shotgun (WGS) entry which is preliminary data.</text>
</comment>
<evidence type="ECO:0000256" key="6">
    <source>
        <dbReference type="ARBA" id="ARBA00023134"/>
    </source>
</evidence>
<keyword evidence="6" id="KW-0342">GTP-binding</keyword>
<evidence type="ECO:0000256" key="1">
    <source>
        <dbReference type="ARBA" id="ARBA00022490"/>
    </source>
</evidence>
<dbReference type="InterPro" id="IPR025877">
    <property type="entry name" value="MobA-like_NTP_Trfase"/>
</dbReference>
<evidence type="ECO:0000256" key="7">
    <source>
        <dbReference type="ARBA" id="ARBA00023150"/>
    </source>
</evidence>
<keyword evidence="1" id="KW-0963">Cytoplasm</keyword>
<evidence type="ECO:0000259" key="8">
    <source>
        <dbReference type="Pfam" id="PF12804"/>
    </source>
</evidence>
<dbReference type="Proteomes" id="UP000700059">
    <property type="component" value="Unassembled WGS sequence"/>
</dbReference>
<dbReference type="PANTHER" id="PTHR19136:SF81">
    <property type="entry name" value="MOLYBDENUM COFACTOR GUANYLYLTRANSFERASE"/>
    <property type="match status" value="1"/>
</dbReference>
<evidence type="ECO:0000313" key="9">
    <source>
        <dbReference type="EMBL" id="MBX7491017.1"/>
    </source>
</evidence>
<keyword evidence="4" id="KW-0547">Nucleotide-binding</keyword>
<sequence length="194" mass="21670">MTKFTMPCVVLSGGMGERMGGFKQNLPFLDSTLANFQAKRLKNCFEYVYFSAKVPIVNVFGVETILDSNCAFQKDSTAPIFGLYSALKALQSDIFVLSIDAPFFACDSVTLLMEQASKIKSVFAKNTKIHPLLGIYRFSALDSIEAQILKRNFKLMDLLKLIGAEFIEVSVEQTRNLNTKQDYEEACRVVGFKG</sequence>
<evidence type="ECO:0000313" key="10">
    <source>
        <dbReference type="Proteomes" id="UP000700059"/>
    </source>
</evidence>
<organism evidence="9 10">
    <name type="scientific">Helicobacter turcicus</name>
    <dbReference type="NCBI Taxonomy" id="2867412"/>
    <lineage>
        <taxon>Bacteria</taxon>
        <taxon>Pseudomonadati</taxon>
        <taxon>Campylobacterota</taxon>
        <taxon>Epsilonproteobacteria</taxon>
        <taxon>Campylobacterales</taxon>
        <taxon>Helicobacteraceae</taxon>
        <taxon>Helicobacter</taxon>
    </lineage>
</organism>
<keyword evidence="2" id="KW-0808">Transferase</keyword>
<proteinExistence type="predicted"/>
<dbReference type="Pfam" id="PF12804">
    <property type="entry name" value="NTP_transf_3"/>
    <property type="match status" value="1"/>
</dbReference>
<dbReference type="GO" id="GO:0016779">
    <property type="term" value="F:nucleotidyltransferase activity"/>
    <property type="evidence" value="ECO:0007669"/>
    <property type="project" value="UniProtKB-KW"/>
</dbReference>
<evidence type="ECO:0000256" key="2">
    <source>
        <dbReference type="ARBA" id="ARBA00022679"/>
    </source>
</evidence>
<dbReference type="RefSeq" id="WP_221532259.1">
    <property type="nucleotide sequence ID" value="NZ_JAIGYP010000007.1"/>
</dbReference>
<keyword evidence="5" id="KW-0460">Magnesium</keyword>
<evidence type="ECO:0000256" key="5">
    <source>
        <dbReference type="ARBA" id="ARBA00022842"/>
    </source>
</evidence>
<keyword evidence="3" id="KW-0479">Metal-binding</keyword>
<dbReference type="Gene3D" id="3.90.550.10">
    <property type="entry name" value="Spore Coat Polysaccharide Biosynthesis Protein SpsA, Chain A"/>
    <property type="match status" value="1"/>
</dbReference>
<feature type="domain" description="MobA-like NTP transferase" evidence="8">
    <location>
        <begin position="8"/>
        <end position="148"/>
    </location>
</feature>